<dbReference type="Proteomes" id="UP000476820">
    <property type="component" value="Unassembled WGS sequence"/>
</dbReference>
<feature type="chain" id="PRO_5038208189" description="Lipoprotein" evidence="1">
    <location>
        <begin position="21"/>
        <end position="163"/>
    </location>
</feature>
<dbReference type="PROSITE" id="PS51257">
    <property type="entry name" value="PROKAR_LIPOPROTEIN"/>
    <property type="match status" value="1"/>
</dbReference>
<feature type="signal peptide" evidence="1">
    <location>
        <begin position="1"/>
        <end position="20"/>
    </location>
</feature>
<reference evidence="6 7" key="2">
    <citation type="submission" date="2019-04" db="EMBL/GenBank/DDBJ databases">
        <title>Genome sequencing of Clostridium botulinum Groups I-IV and Clostridium butyricum.</title>
        <authorList>
            <person name="Brunt J."/>
            <person name="Van Vliet A.H.M."/>
            <person name="Stringer S.C."/>
            <person name="Carter A.T."/>
            <person name="Peck M.W."/>
        </authorList>
    </citation>
    <scope>NUCLEOTIDE SEQUENCE [LARGE SCALE GENOMIC DNA]</scope>
    <source>
        <strain evidence="3 7">1605</strain>
        <strain evidence="4 6">CB-K-33E</strain>
    </source>
</reference>
<sequence length="163" mass="18097">MKKKSILALALMTVMSTSIFMIGCSSTNTGATSNSINHASSKINQGINEVGQEFHFDTAKFVDNMKGSGYDITNYSVEENLPGSAVATSYSLGNDKVYIYQYNTRNDLYEDIMTLSELSKLGISDEFSNVSHYYKQGKLLIRYEGSNSENLSHFDKSFGNLFV</sequence>
<dbReference type="EMBL" id="SGKU01000040">
    <property type="protein sequence ID" value="NFA43489.1"/>
    <property type="molecule type" value="Genomic_DNA"/>
</dbReference>
<evidence type="ECO:0000256" key="1">
    <source>
        <dbReference type="SAM" id="SignalP"/>
    </source>
</evidence>
<evidence type="ECO:0000313" key="4">
    <source>
        <dbReference type="EMBL" id="NFN36193.1"/>
    </source>
</evidence>
<accession>A0A0C2N269</accession>
<reference evidence="2 5" key="1">
    <citation type="submission" date="2019-02" db="EMBL/GenBank/DDBJ databases">
        <title>Genome sequencing of Clostridium botulinum clinical isolates.</title>
        <authorList>
            <person name="Brunt J."/>
            <person name="Van Vliet A.H.M."/>
            <person name="Stringer S.C."/>
            <person name="Grant K.A."/>
            <person name="Carter A.C."/>
            <person name="Peck M.W."/>
        </authorList>
    </citation>
    <scope>NUCLEOTIDE SEQUENCE [LARGE SCALE GENOMIC DNA]</scope>
    <source>
        <strain evidence="2 5">H113700579</strain>
    </source>
</reference>
<evidence type="ECO:0000313" key="2">
    <source>
        <dbReference type="EMBL" id="NFA43489.1"/>
    </source>
</evidence>
<evidence type="ECO:0000313" key="5">
    <source>
        <dbReference type="Proteomes" id="UP000472355"/>
    </source>
</evidence>
<organism evidence="2 5">
    <name type="scientific">Clostridium botulinum</name>
    <dbReference type="NCBI Taxonomy" id="1491"/>
    <lineage>
        <taxon>Bacteria</taxon>
        <taxon>Bacillati</taxon>
        <taxon>Bacillota</taxon>
        <taxon>Clostridia</taxon>
        <taxon>Eubacteriales</taxon>
        <taxon>Clostridiaceae</taxon>
        <taxon>Clostridium</taxon>
    </lineage>
</organism>
<dbReference type="Proteomes" id="UP000472355">
    <property type="component" value="Unassembled WGS sequence"/>
</dbReference>
<evidence type="ECO:0008006" key="8">
    <source>
        <dbReference type="Google" id="ProtNLM"/>
    </source>
</evidence>
<gene>
    <name evidence="2" type="ORF">EXM65_13110</name>
    <name evidence="3" type="ORF">FC774_14650</name>
    <name evidence="4" type="ORF">FDB51_13935</name>
</gene>
<protein>
    <recommendedName>
        <fullName evidence="8">Lipoprotein</fullName>
    </recommendedName>
</protein>
<proteinExistence type="predicted"/>
<evidence type="ECO:0000313" key="3">
    <source>
        <dbReference type="EMBL" id="NFF89091.1"/>
    </source>
</evidence>
<keyword evidence="1" id="KW-0732">Signal</keyword>
<dbReference type="AlphaFoldDB" id="A0A0C2N269"/>
<name>A0A0C2N269_CLOBO</name>
<dbReference type="EMBL" id="SWVK01000020">
    <property type="protein sequence ID" value="NFN36193.1"/>
    <property type="molecule type" value="Genomic_DNA"/>
</dbReference>
<dbReference type="Proteomes" id="UP000473681">
    <property type="component" value="Unassembled WGS sequence"/>
</dbReference>
<dbReference type="EMBL" id="SWOV01000050">
    <property type="protein sequence ID" value="NFF89091.1"/>
    <property type="molecule type" value="Genomic_DNA"/>
</dbReference>
<dbReference type="OrthoDB" id="9907991at2"/>
<comment type="caution">
    <text evidence="2">The sequence shown here is derived from an EMBL/GenBank/DDBJ whole genome shotgun (WGS) entry which is preliminary data.</text>
</comment>
<evidence type="ECO:0000313" key="6">
    <source>
        <dbReference type="Proteomes" id="UP000473681"/>
    </source>
</evidence>
<evidence type="ECO:0000313" key="7">
    <source>
        <dbReference type="Proteomes" id="UP000476820"/>
    </source>
</evidence>
<dbReference type="RefSeq" id="WP_012451613.1">
    <property type="nucleotide sequence ID" value="NZ_CP010520.1"/>
</dbReference>